<dbReference type="InterPro" id="IPR000847">
    <property type="entry name" value="LysR_HTH_N"/>
</dbReference>
<protein>
    <recommendedName>
        <fullName evidence="1">HTH lysR-type domain-containing protein</fullName>
    </recommendedName>
</protein>
<organism evidence="2">
    <name type="scientific">Cupriavidus pinatubonensis (strain JMP 134 / LMG 1197)</name>
    <name type="common">Cupriavidus necator (strain JMP 134)</name>
    <dbReference type="NCBI Taxonomy" id="264198"/>
    <lineage>
        <taxon>Bacteria</taxon>
        <taxon>Pseudomonadati</taxon>
        <taxon>Pseudomonadota</taxon>
        <taxon>Betaproteobacteria</taxon>
        <taxon>Burkholderiales</taxon>
        <taxon>Burkholderiaceae</taxon>
        <taxon>Cupriavidus</taxon>
    </lineage>
</organism>
<feature type="domain" description="HTH lysR-type" evidence="1">
    <location>
        <begin position="40"/>
        <end position="97"/>
    </location>
</feature>
<dbReference type="InterPro" id="IPR036388">
    <property type="entry name" value="WH-like_DNA-bd_sf"/>
</dbReference>
<dbReference type="AlphaFoldDB" id="Q46RC2"/>
<accession>Q46RC2</accession>
<evidence type="ECO:0000259" key="1">
    <source>
        <dbReference type="PROSITE" id="PS50931"/>
    </source>
</evidence>
<reference evidence="2" key="1">
    <citation type="submission" date="2005-08" db="EMBL/GenBank/DDBJ databases">
        <title>Complete sequence of chromosome 2 of Ralstonia eutropha JMP134.</title>
        <authorList>
            <person name="Copeland A."/>
            <person name="Lucas S."/>
            <person name="Lapidus A."/>
            <person name="Barry K."/>
            <person name="Detter J.C."/>
            <person name="Glavina T."/>
            <person name="Hammon N."/>
            <person name="Israni S."/>
            <person name="Pitluck S."/>
            <person name="Goltsman E."/>
            <person name="Martinez M."/>
            <person name="Schmutz J."/>
            <person name="Larimer F."/>
            <person name="Land M."/>
            <person name="Lykidis A."/>
            <person name="Richardson P."/>
        </authorList>
    </citation>
    <scope>NUCLEOTIDE SEQUENCE [LARGE SCALE GENOMIC DNA]</scope>
    <source>
        <strain evidence="2">JMP134</strain>
    </source>
</reference>
<dbReference type="Gene3D" id="1.10.10.10">
    <property type="entry name" value="Winged helix-like DNA-binding domain superfamily/Winged helix DNA-binding domain"/>
    <property type="match status" value="1"/>
</dbReference>
<sequence>MATISVLPSATTPREPAACGRLPAAGMAPCMAHLLKNRRVSLLSLRAFVALMRYRDSSRAASELGIQSQRLHYQLRSLESALDTTLFRVCSPHWLPTPDAVRMLPRAQRVLAMWRDILDTLAREPVMPASVMPPYGPVAFWVRQATM</sequence>
<dbReference type="Pfam" id="PF00126">
    <property type="entry name" value="HTH_1"/>
    <property type="match status" value="1"/>
</dbReference>
<dbReference type="HOGENOM" id="CLU_147898_0_0_4"/>
<gene>
    <name evidence="2" type="ordered locus">Reut_B4964</name>
</gene>
<proteinExistence type="predicted"/>
<dbReference type="KEGG" id="reu:Reut_B4964"/>
<dbReference type="InterPro" id="IPR036390">
    <property type="entry name" value="WH_DNA-bd_sf"/>
</dbReference>
<dbReference type="GO" id="GO:0003700">
    <property type="term" value="F:DNA-binding transcription factor activity"/>
    <property type="evidence" value="ECO:0007669"/>
    <property type="project" value="InterPro"/>
</dbReference>
<evidence type="ECO:0000313" key="2">
    <source>
        <dbReference type="EMBL" id="AAZ64312.1"/>
    </source>
</evidence>
<dbReference type="PROSITE" id="PS50931">
    <property type="entry name" value="HTH_LYSR"/>
    <property type="match status" value="1"/>
</dbReference>
<name>Q46RC2_CUPPJ</name>
<dbReference type="SUPFAM" id="SSF46785">
    <property type="entry name" value="Winged helix' DNA-binding domain"/>
    <property type="match status" value="1"/>
</dbReference>
<dbReference type="EMBL" id="CP000091">
    <property type="protein sequence ID" value="AAZ64312.1"/>
    <property type="molecule type" value="Genomic_DNA"/>
</dbReference>